<dbReference type="InterPro" id="IPR018588">
    <property type="entry name" value="Dihaem_cytochrome-c"/>
</dbReference>
<reference evidence="1" key="1">
    <citation type="submission" date="2021-04" db="EMBL/GenBank/DDBJ databases">
        <title>novel species isolated from subtropical streams in China.</title>
        <authorList>
            <person name="Lu H."/>
        </authorList>
    </citation>
    <scope>NUCLEOTIDE SEQUENCE</scope>
    <source>
        <strain evidence="1">FT137W</strain>
    </source>
</reference>
<dbReference type="EMBL" id="JAGSPJ010000005">
    <property type="protein sequence ID" value="MBR7800994.1"/>
    <property type="molecule type" value="Genomic_DNA"/>
</dbReference>
<dbReference type="Pfam" id="PF09626">
    <property type="entry name" value="DHC"/>
    <property type="match status" value="1"/>
</dbReference>
<dbReference type="InterPro" id="IPR036280">
    <property type="entry name" value="Multihaem_cyt_sf"/>
</dbReference>
<keyword evidence="2" id="KW-1185">Reference proteome</keyword>
<comment type="caution">
    <text evidence="1">The sequence shown here is derived from an EMBL/GenBank/DDBJ whole genome shotgun (WGS) entry which is preliminary data.</text>
</comment>
<dbReference type="SUPFAM" id="SSF48695">
    <property type="entry name" value="Multiheme cytochromes"/>
    <property type="match status" value="1"/>
</dbReference>
<protein>
    <submittedName>
        <fullName evidence="1">Diheme cytochrome c</fullName>
    </submittedName>
</protein>
<name>A0A941E0K5_9BURK</name>
<dbReference type="Proteomes" id="UP000678545">
    <property type="component" value="Unassembled WGS sequence"/>
</dbReference>
<organism evidence="1 2">
    <name type="scientific">Undibacterium fentianense</name>
    <dbReference type="NCBI Taxonomy" id="2828728"/>
    <lineage>
        <taxon>Bacteria</taxon>
        <taxon>Pseudomonadati</taxon>
        <taxon>Pseudomonadota</taxon>
        <taxon>Betaproteobacteria</taxon>
        <taxon>Burkholderiales</taxon>
        <taxon>Oxalobacteraceae</taxon>
        <taxon>Undibacterium</taxon>
    </lineage>
</organism>
<evidence type="ECO:0000313" key="1">
    <source>
        <dbReference type="EMBL" id="MBR7800994.1"/>
    </source>
</evidence>
<dbReference type="AlphaFoldDB" id="A0A941E0K5"/>
<evidence type="ECO:0000313" key="2">
    <source>
        <dbReference type="Proteomes" id="UP000678545"/>
    </source>
</evidence>
<gene>
    <name evidence="1" type="ORF">KDM90_13375</name>
</gene>
<proteinExistence type="predicted"/>
<accession>A0A941E0K5</accession>
<sequence>MLGLCSFQLVFADQKTNHAAIPASPKYQQECAACHIAYPAGMLPTASWKRLMNNLPNHFGTDASLDNASVQQISQWLQLYGGTYKRVTSEAPQDRITRSAWFIRKHDEVSAQTWKLAAVKSPSNCMACHQQANLGDFNEHRVRIPR</sequence>